<proteinExistence type="predicted"/>
<comment type="caution">
    <text evidence="2">The sequence shown here is derived from an EMBL/GenBank/DDBJ whole genome shotgun (WGS) entry which is preliminary data.</text>
</comment>
<dbReference type="Proteomes" id="UP001066276">
    <property type="component" value="Chromosome 5"/>
</dbReference>
<evidence type="ECO:0000313" key="2">
    <source>
        <dbReference type="EMBL" id="KAJ1157362.1"/>
    </source>
</evidence>
<evidence type="ECO:0000313" key="3">
    <source>
        <dbReference type="Proteomes" id="UP001066276"/>
    </source>
</evidence>
<dbReference type="AlphaFoldDB" id="A0AAV7RY37"/>
<organism evidence="2 3">
    <name type="scientific">Pleurodeles waltl</name>
    <name type="common">Iberian ribbed newt</name>
    <dbReference type="NCBI Taxonomy" id="8319"/>
    <lineage>
        <taxon>Eukaryota</taxon>
        <taxon>Metazoa</taxon>
        <taxon>Chordata</taxon>
        <taxon>Craniata</taxon>
        <taxon>Vertebrata</taxon>
        <taxon>Euteleostomi</taxon>
        <taxon>Amphibia</taxon>
        <taxon>Batrachia</taxon>
        <taxon>Caudata</taxon>
        <taxon>Salamandroidea</taxon>
        <taxon>Salamandridae</taxon>
        <taxon>Pleurodelinae</taxon>
        <taxon>Pleurodeles</taxon>
    </lineage>
</organism>
<dbReference type="EMBL" id="JANPWB010000009">
    <property type="protein sequence ID" value="KAJ1157362.1"/>
    <property type="molecule type" value="Genomic_DNA"/>
</dbReference>
<feature type="region of interest" description="Disordered" evidence="1">
    <location>
        <begin position="1"/>
        <end position="24"/>
    </location>
</feature>
<accession>A0AAV7RY37</accession>
<protein>
    <submittedName>
        <fullName evidence="2">Uncharacterized protein</fullName>
    </submittedName>
</protein>
<feature type="region of interest" description="Disordered" evidence="1">
    <location>
        <begin position="87"/>
        <end position="167"/>
    </location>
</feature>
<feature type="compositionally biased region" description="Polar residues" evidence="1">
    <location>
        <begin position="94"/>
        <end position="104"/>
    </location>
</feature>
<evidence type="ECO:0000256" key="1">
    <source>
        <dbReference type="SAM" id="MobiDB-lite"/>
    </source>
</evidence>
<keyword evidence="3" id="KW-1185">Reference proteome</keyword>
<gene>
    <name evidence="2" type="ORF">NDU88_010075</name>
</gene>
<reference evidence="2" key="1">
    <citation type="journal article" date="2022" name="bioRxiv">
        <title>Sequencing and chromosome-scale assembly of the giantPleurodeles waltlgenome.</title>
        <authorList>
            <person name="Brown T."/>
            <person name="Elewa A."/>
            <person name="Iarovenko S."/>
            <person name="Subramanian E."/>
            <person name="Araus A.J."/>
            <person name="Petzold A."/>
            <person name="Susuki M."/>
            <person name="Suzuki K.-i.T."/>
            <person name="Hayashi T."/>
            <person name="Toyoda A."/>
            <person name="Oliveira C."/>
            <person name="Osipova E."/>
            <person name="Leigh N.D."/>
            <person name="Simon A."/>
            <person name="Yun M.H."/>
        </authorList>
    </citation>
    <scope>NUCLEOTIDE SEQUENCE</scope>
    <source>
        <strain evidence="2">20211129_DDA</strain>
        <tissue evidence="2">Liver</tissue>
    </source>
</reference>
<name>A0AAV7RY37_PLEWA</name>
<sequence length="167" mass="17394">MRRVASALPARHASGFGGSPRVSRRTGCVTRLGGPRFQHQQLHRHLYALRALGVCPTILSPSAGRTRRPARPAQPFKGVKDVCRWATVAGGDPTSHTGPTSQGRGVSAGKPGADSLAASPPEGRVCGGPSQGRSDWVEGAGPASRKSAKSNRHAGTGCYLRGRVAQE</sequence>